<evidence type="ECO:0000313" key="1">
    <source>
        <dbReference type="EMBL" id="KAI0065677.1"/>
    </source>
</evidence>
<accession>A0ACB8TAV9</accession>
<reference evidence="1" key="2">
    <citation type="journal article" date="2022" name="New Phytol.">
        <title>Evolutionary transition to the ectomycorrhizal habit in the genomes of a hyperdiverse lineage of mushroom-forming fungi.</title>
        <authorList>
            <person name="Looney B."/>
            <person name="Miyauchi S."/>
            <person name="Morin E."/>
            <person name="Drula E."/>
            <person name="Courty P.E."/>
            <person name="Kohler A."/>
            <person name="Kuo A."/>
            <person name="LaButti K."/>
            <person name="Pangilinan J."/>
            <person name="Lipzen A."/>
            <person name="Riley R."/>
            <person name="Andreopoulos W."/>
            <person name="He G."/>
            <person name="Johnson J."/>
            <person name="Nolan M."/>
            <person name="Tritt A."/>
            <person name="Barry K.W."/>
            <person name="Grigoriev I.V."/>
            <person name="Nagy L.G."/>
            <person name="Hibbett D."/>
            <person name="Henrissat B."/>
            <person name="Matheny P.B."/>
            <person name="Labbe J."/>
            <person name="Martin F.M."/>
        </authorList>
    </citation>
    <scope>NUCLEOTIDE SEQUENCE</scope>
    <source>
        <strain evidence="1">HHB10654</strain>
    </source>
</reference>
<protein>
    <submittedName>
        <fullName evidence="1">Uncharacterized protein</fullName>
    </submittedName>
</protein>
<dbReference type="EMBL" id="MU277194">
    <property type="protein sequence ID" value="KAI0065677.1"/>
    <property type="molecule type" value="Genomic_DNA"/>
</dbReference>
<keyword evidence="2" id="KW-1185">Reference proteome</keyword>
<evidence type="ECO:0000313" key="2">
    <source>
        <dbReference type="Proteomes" id="UP000814140"/>
    </source>
</evidence>
<reference evidence="1" key="1">
    <citation type="submission" date="2021-03" db="EMBL/GenBank/DDBJ databases">
        <authorList>
            <consortium name="DOE Joint Genome Institute"/>
            <person name="Ahrendt S."/>
            <person name="Looney B.P."/>
            <person name="Miyauchi S."/>
            <person name="Morin E."/>
            <person name="Drula E."/>
            <person name="Courty P.E."/>
            <person name="Chicoki N."/>
            <person name="Fauchery L."/>
            <person name="Kohler A."/>
            <person name="Kuo A."/>
            <person name="Labutti K."/>
            <person name="Pangilinan J."/>
            <person name="Lipzen A."/>
            <person name="Riley R."/>
            <person name="Andreopoulos W."/>
            <person name="He G."/>
            <person name="Johnson J."/>
            <person name="Barry K.W."/>
            <person name="Grigoriev I.V."/>
            <person name="Nagy L."/>
            <person name="Hibbett D."/>
            <person name="Henrissat B."/>
            <person name="Matheny P.B."/>
            <person name="Labbe J."/>
            <person name="Martin F."/>
        </authorList>
    </citation>
    <scope>NUCLEOTIDE SEQUENCE</scope>
    <source>
        <strain evidence="1">HHB10654</strain>
    </source>
</reference>
<gene>
    <name evidence="1" type="ORF">BV25DRAFT_1582379</name>
</gene>
<organism evidence="1 2">
    <name type="scientific">Artomyces pyxidatus</name>
    <dbReference type="NCBI Taxonomy" id="48021"/>
    <lineage>
        <taxon>Eukaryota</taxon>
        <taxon>Fungi</taxon>
        <taxon>Dikarya</taxon>
        <taxon>Basidiomycota</taxon>
        <taxon>Agaricomycotina</taxon>
        <taxon>Agaricomycetes</taxon>
        <taxon>Russulales</taxon>
        <taxon>Auriscalpiaceae</taxon>
        <taxon>Artomyces</taxon>
    </lineage>
</organism>
<sequence>MNTSTTVSSIVMDPSNNITSSTPAIPPSTPLAVPWFTESFWSRDPTTAAARKMYGTILLVFTALVIICILSALPVYWGALWQTTSHVHNLKGWVVDFDGSTIGKSVSQGVMSTSGSPSMMTWEVVPATLFPDGLVDVESWILEEKIWVIIAISENATAGLQAAVLAANASYVSNATITAVVAEARSENAYKNIIRPIITGILDGVTASLNAHVVQTTAESGQNLTILAKSAPTLLTQPVSYTISNLRPFDVPVAAAVDFVGLIYLLILAFIITMVNYAARVEMTHLQDRLSFVSLLAMRILVPLTLYFPISLFYALLSQAFQVPFDRKFGHSGFLIYWMMSWFAMGALGLALESAVTLLTTKFVGFFLLLWVVANVSVCFFPPELLPGVFRYAPAMPFYNVQQAVRTIVFDTKNQLGLNFGVQLAWMGVSICTITVFQYFKRYRAIREHERPRDTEKRGGMRELIAAPLFADS</sequence>
<dbReference type="Proteomes" id="UP000814140">
    <property type="component" value="Unassembled WGS sequence"/>
</dbReference>
<name>A0ACB8TAV9_9AGAM</name>
<proteinExistence type="predicted"/>
<comment type="caution">
    <text evidence="1">The sequence shown here is derived from an EMBL/GenBank/DDBJ whole genome shotgun (WGS) entry which is preliminary data.</text>
</comment>